<keyword evidence="1" id="KW-0812">Transmembrane</keyword>
<protein>
    <submittedName>
        <fullName evidence="2">Uncharacterized protein</fullName>
    </submittedName>
</protein>
<dbReference type="AlphaFoldDB" id="A0A6N2MW91"/>
<feature type="transmembrane region" description="Helical" evidence="1">
    <location>
        <begin position="20"/>
        <end position="44"/>
    </location>
</feature>
<keyword evidence="1" id="KW-1133">Transmembrane helix</keyword>
<dbReference type="EMBL" id="CAADRP010001929">
    <property type="protein sequence ID" value="VFU56682.1"/>
    <property type="molecule type" value="Genomic_DNA"/>
</dbReference>
<gene>
    <name evidence="2" type="ORF">SVIM_LOCUS407673</name>
</gene>
<evidence type="ECO:0000313" key="2">
    <source>
        <dbReference type="EMBL" id="VFU56682.1"/>
    </source>
</evidence>
<accession>A0A6N2MW91</accession>
<sequence>MQGKGRSKGHLWLLPSSNLVLTLLILGIVELGISFVGISMFSGWQRTASVPSSQDFDGGRNCEPGFKCRNICN</sequence>
<evidence type="ECO:0000256" key="1">
    <source>
        <dbReference type="SAM" id="Phobius"/>
    </source>
</evidence>
<reference evidence="2" key="1">
    <citation type="submission" date="2019-03" db="EMBL/GenBank/DDBJ databases">
        <authorList>
            <person name="Mank J."/>
            <person name="Almeida P."/>
        </authorList>
    </citation>
    <scope>NUCLEOTIDE SEQUENCE</scope>
    <source>
        <strain evidence="2">78183</strain>
    </source>
</reference>
<proteinExistence type="predicted"/>
<name>A0A6N2MW91_SALVM</name>
<organism evidence="2">
    <name type="scientific">Salix viminalis</name>
    <name type="common">Common osier</name>
    <name type="synonym">Basket willow</name>
    <dbReference type="NCBI Taxonomy" id="40686"/>
    <lineage>
        <taxon>Eukaryota</taxon>
        <taxon>Viridiplantae</taxon>
        <taxon>Streptophyta</taxon>
        <taxon>Embryophyta</taxon>
        <taxon>Tracheophyta</taxon>
        <taxon>Spermatophyta</taxon>
        <taxon>Magnoliopsida</taxon>
        <taxon>eudicotyledons</taxon>
        <taxon>Gunneridae</taxon>
        <taxon>Pentapetalae</taxon>
        <taxon>rosids</taxon>
        <taxon>fabids</taxon>
        <taxon>Malpighiales</taxon>
        <taxon>Salicaceae</taxon>
        <taxon>Saliceae</taxon>
        <taxon>Salix</taxon>
    </lineage>
</organism>
<keyword evidence="1" id="KW-0472">Membrane</keyword>